<dbReference type="PANTHER" id="PTHR43391">
    <property type="entry name" value="RETINOL DEHYDROGENASE-RELATED"/>
    <property type="match status" value="1"/>
</dbReference>
<gene>
    <name evidence="4" type="ORF">F959_00831</name>
</gene>
<dbReference type="eggNOG" id="COG0300">
    <property type="taxonomic scope" value="Bacteria"/>
</dbReference>
<sequence length="249" mass="28001">MKTVLIVGATSSIAQACIRQWCVLEESLEFILISRNALKSKDLCNDLHVRYPNIVLHQISLDFGQLEKFKQILVNEFERTKIDIALIVQGHMYHDESNLTPDQIIDLIDINCGSVALCLDTIYNRMALQNSGKIGVFSSVAGDRGRKANYLYGATKAFISTYTEGLQHKIALLKQDISISLIKPGPTATSMTQHLVNQGEKLASVDDVAKMIVVGVEKEKSIIYAPKIWRTIMFIIKKLPFFIFKRLDI</sequence>
<dbReference type="PATRIC" id="fig|1191460.12.peg.824"/>
<dbReference type="InterPro" id="IPR020904">
    <property type="entry name" value="Sc_DH/Rdtase_CS"/>
</dbReference>
<dbReference type="Pfam" id="PF00106">
    <property type="entry name" value="adh_short"/>
    <property type="match status" value="1"/>
</dbReference>
<keyword evidence="2" id="KW-0521">NADP</keyword>
<dbReference type="AlphaFoldDB" id="N8ZWD4"/>
<reference evidence="4 5" key="1">
    <citation type="submission" date="2013-02" db="EMBL/GenBank/DDBJ databases">
        <title>The Genome Sequence of Acinetobacter venetianus CIP 110063.</title>
        <authorList>
            <consortium name="The Broad Institute Genome Sequencing Platform"/>
            <consortium name="The Broad Institute Genome Sequencing Center for Infectious Disease"/>
            <person name="Cerqueira G."/>
            <person name="Feldgarden M."/>
            <person name="Courvalin P."/>
            <person name="Perichon B."/>
            <person name="Grillot-Courvalin C."/>
            <person name="Clermont D."/>
            <person name="Rocha E."/>
            <person name="Yoon E.-J."/>
            <person name="Nemec A."/>
            <person name="Walker B."/>
            <person name="Young S.K."/>
            <person name="Zeng Q."/>
            <person name="Gargeya S."/>
            <person name="Fitzgerald M."/>
            <person name="Haas B."/>
            <person name="Abouelleil A."/>
            <person name="Alvarado L."/>
            <person name="Arachchi H.M."/>
            <person name="Berlin A.M."/>
            <person name="Chapman S.B."/>
            <person name="Dewar J."/>
            <person name="Goldberg J."/>
            <person name="Griggs A."/>
            <person name="Gujja S."/>
            <person name="Hansen M."/>
            <person name="Howarth C."/>
            <person name="Imamovic A."/>
            <person name="Larimer J."/>
            <person name="McCowan C."/>
            <person name="Murphy C."/>
            <person name="Neiman D."/>
            <person name="Pearson M."/>
            <person name="Priest M."/>
            <person name="Roberts A."/>
            <person name="Saif S."/>
            <person name="Shea T."/>
            <person name="Sisk P."/>
            <person name="Sykes S."/>
            <person name="Wortman J."/>
            <person name="Nusbaum C."/>
            <person name="Birren B."/>
        </authorList>
    </citation>
    <scope>NUCLEOTIDE SEQUENCE [LARGE SCALE GENOMIC DNA]</scope>
    <source>
        <strain evidence="5">ATCC 31012 / DSM 23050 / BCRC 14357 / CCUG 45561 / CIP 110063 / KCTC 2702 / LMG 19082 / RAG-1</strain>
    </source>
</reference>
<protein>
    <submittedName>
        <fullName evidence="4">Uncharacterized protein</fullName>
    </submittedName>
</protein>
<dbReference type="HOGENOM" id="CLU_010194_2_1_6"/>
<dbReference type="Gene3D" id="3.40.50.720">
    <property type="entry name" value="NAD(P)-binding Rossmann-like Domain"/>
    <property type="match status" value="1"/>
</dbReference>
<dbReference type="PRINTS" id="PR00081">
    <property type="entry name" value="GDHRDH"/>
</dbReference>
<organism evidence="4 5">
    <name type="scientific">Acinetobacter venetianus (strain ATCC 31012 / DSM 23050 / BCRC 14357 / CCUG 45561 / CIP 110063 / KCTC 2702 / LMG 19082 / RAG-1)</name>
    <dbReference type="NCBI Taxonomy" id="1191460"/>
    <lineage>
        <taxon>Bacteria</taxon>
        <taxon>Pseudomonadati</taxon>
        <taxon>Pseudomonadota</taxon>
        <taxon>Gammaproteobacteria</taxon>
        <taxon>Moraxellales</taxon>
        <taxon>Moraxellaceae</taxon>
        <taxon>Acinetobacter</taxon>
    </lineage>
</organism>
<dbReference type="SUPFAM" id="SSF51735">
    <property type="entry name" value="NAD(P)-binding Rossmann-fold domains"/>
    <property type="match status" value="1"/>
</dbReference>
<dbReference type="PROSITE" id="PS00061">
    <property type="entry name" value="ADH_SHORT"/>
    <property type="match status" value="1"/>
</dbReference>
<evidence type="ECO:0000256" key="2">
    <source>
        <dbReference type="ARBA" id="ARBA00022857"/>
    </source>
</evidence>
<comment type="caution">
    <text evidence="4">The sequence shown here is derived from an EMBL/GenBank/DDBJ whole genome shotgun (WGS) entry which is preliminary data.</text>
</comment>
<evidence type="ECO:0000313" key="4">
    <source>
        <dbReference type="EMBL" id="ENV38074.1"/>
    </source>
</evidence>
<dbReference type="Proteomes" id="UP000018445">
    <property type="component" value="Unassembled WGS sequence"/>
</dbReference>
<keyword evidence="5" id="KW-1185">Reference proteome</keyword>
<keyword evidence="3" id="KW-0560">Oxidoreductase</keyword>
<evidence type="ECO:0000256" key="1">
    <source>
        <dbReference type="ARBA" id="ARBA00006484"/>
    </source>
</evidence>
<dbReference type="OrthoDB" id="335726at2"/>
<comment type="similarity">
    <text evidence="1">Belongs to the short-chain dehydrogenases/reductases (SDR) family.</text>
</comment>
<dbReference type="GO" id="GO:0016491">
    <property type="term" value="F:oxidoreductase activity"/>
    <property type="evidence" value="ECO:0007669"/>
    <property type="project" value="UniProtKB-KW"/>
</dbReference>
<accession>N8ZWD4</accession>
<evidence type="ECO:0000256" key="3">
    <source>
        <dbReference type="ARBA" id="ARBA00023002"/>
    </source>
</evidence>
<proteinExistence type="inferred from homology"/>
<dbReference type="InterPro" id="IPR002347">
    <property type="entry name" value="SDR_fam"/>
</dbReference>
<name>N8ZWD4_ACIVR</name>
<dbReference type="GeneID" id="58193733"/>
<dbReference type="RefSeq" id="WP_004877800.1">
    <property type="nucleotide sequence ID" value="NZ_AKIQ01000043.1"/>
</dbReference>
<dbReference type="PROSITE" id="PS51257">
    <property type="entry name" value="PROKAR_LIPOPROTEIN"/>
    <property type="match status" value="1"/>
</dbReference>
<dbReference type="PANTHER" id="PTHR43391:SF14">
    <property type="entry name" value="DEHYDROGENASE_REDUCTASE SDR FAMILY PROTEIN 7-LIKE"/>
    <property type="match status" value="1"/>
</dbReference>
<evidence type="ECO:0000313" key="5">
    <source>
        <dbReference type="Proteomes" id="UP000018445"/>
    </source>
</evidence>
<dbReference type="EMBL" id="APPO01000008">
    <property type="protein sequence ID" value="ENV38074.1"/>
    <property type="molecule type" value="Genomic_DNA"/>
</dbReference>
<dbReference type="InterPro" id="IPR036291">
    <property type="entry name" value="NAD(P)-bd_dom_sf"/>
</dbReference>